<dbReference type="SUPFAM" id="SSF48452">
    <property type="entry name" value="TPR-like"/>
    <property type="match status" value="1"/>
</dbReference>
<dbReference type="Gene3D" id="1.25.40.10">
    <property type="entry name" value="Tetratricopeptide repeat domain"/>
    <property type="match status" value="2"/>
</dbReference>
<reference evidence="2 3" key="1">
    <citation type="submission" date="2016-12" db="EMBL/GenBank/DDBJ databases">
        <title>Study of bacterial adaptation to deep sea.</title>
        <authorList>
            <person name="Song J."/>
            <person name="Yoshizawa S."/>
            <person name="Kogure K."/>
        </authorList>
    </citation>
    <scope>NUCLEOTIDE SEQUENCE [LARGE SCALE GENOMIC DNA]</scope>
    <source>
        <strain evidence="2 3">SAORIC-165</strain>
    </source>
</reference>
<sequence>MKFYMTMKRSSFVNINSTLILLALCLATPVASQAQGKDKAKKDAAPRSRASSDIDRRAKHLYDKAMELMDYKQYERGLAMLNTVVRDNQGTTLAHMAHMSMGKHYLGLHKNKEALSHFLLLTRLLAPVPGEEQAETKQELYHEALFQAGFSQFQGGQYSACFPLFRRLTEVAGKTKWANKAYYYIGMSHYNLKNWNKAIDSLSLVGTEVEDAGEELGRIEIGQRFYAKIEDADVPVMRKLGQPITATIAVSSGDTEIITGVPIAGKKHEMLASAPTALGDAKPGDGVLQMIGGDTITVTYLDDSTMDGKKGVPRTGKVRAVSTGTVGFYLGDYSTPAYIAYPGQPQVLMLRDADLDKTPGAEKITLTVTSRYKVEAQANGESADAIDIFALEDDEKEVWKVRDSISVTLVETGDGPEIRTGNFIGRIKLAPLEEGVEPIMDDGVLHTNELDELRVTYTDEVHLYGDEPRESEATIKVSGSVNSGVSADQYVVFDALLKARKSSVEAEALTGLGGIYKDMGLDQRAALRAKEALAKIDQSSSIEQNFQVIWSKIPLNSNGKVNCSRLTLSPLQPHVWHLTDSTQNPSSLTKR</sequence>
<dbReference type="InterPro" id="IPR011990">
    <property type="entry name" value="TPR-like_helical_dom_sf"/>
</dbReference>
<protein>
    <recommendedName>
        <fullName evidence="4">Tetratricopeptide repeat protein</fullName>
    </recommendedName>
</protein>
<evidence type="ECO:0000256" key="1">
    <source>
        <dbReference type="SAM" id="SignalP"/>
    </source>
</evidence>
<comment type="caution">
    <text evidence="2">The sequence shown here is derived from an EMBL/GenBank/DDBJ whole genome shotgun (WGS) entry which is preliminary data.</text>
</comment>
<feature type="signal peptide" evidence="1">
    <location>
        <begin position="1"/>
        <end position="34"/>
    </location>
</feature>
<evidence type="ECO:0000313" key="2">
    <source>
        <dbReference type="EMBL" id="PQJ27761.1"/>
    </source>
</evidence>
<dbReference type="Proteomes" id="UP000239907">
    <property type="component" value="Unassembled WGS sequence"/>
</dbReference>
<proteinExistence type="predicted"/>
<keyword evidence="1" id="KW-0732">Signal</keyword>
<keyword evidence="3" id="KW-1185">Reference proteome</keyword>
<dbReference type="OrthoDB" id="225229at2"/>
<gene>
    <name evidence="2" type="ORF">BSZ32_04080</name>
</gene>
<feature type="chain" id="PRO_5015416554" description="Tetratricopeptide repeat protein" evidence="1">
    <location>
        <begin position="35"/>
        <end position="591"/>
    </location>
</feature>
<evidence type="ECO:0008006" key="4">
    <source>
        <dbReference type="Google" id="ProtNLM"/>
    </source>
</evidence>
<dbReference type="EMBL" id="MQWA01000001">
    <property type="protein sequence ID" value="PQJ27761.1"/>
    <property type="molecule type" value="Genomic_DNA"/>
</dbReference>
<dbReference type="AlphaFoldDB" id="A0A2S7TZU7"/>
<accession>A0A2S7TZU7</accession>
<evidence type="ECO:0000313" key="3">
    <source>
        <dbReference type="Proteomes" id="UP000239907"/>
    </source>
</evidence>
<organism evidence="2 3">
    <name type="scientific">Rubritalea profundi</name>
    <dbReference type="NCBI Taxonomy" id="1658618"/>
    <lineage>
        <taxon>Bacteria</taxon>
        <taxon>Pseudomonadati</taxon>
        <taxon>Verrucomicrobiota</taxon>
        <taxon>Verrucomicrobiia</taxon>
        <taxon>Verrucomicrobiales</taxon>
        <taxon>Rubritaleaceae</taxon>
        <taxon>Rubritalea</taxon>
    </lineage>
</organism>
<name>A0A2S7TZU7_9BACT</name>